<keyword evidence="4" id="KW-1185">Reference proteome</keyword>
<evidence type="ECO:0000313" key="3">
    <source>
        <dbReference type="EMBL" id="OAD03722.1"/>
    </source>
</evidence>
<dbReference type="OrthoDB" id="9984275at2759"/>
<dbReference type="PANTHER" id="PTHR11188:SF17">
    <property type="entry name" value="FI21816P1"/>
    <property type="match status" value="1"/>
</dbReference>
<feature type="domain" description="Arrestin-like N-terminal" evidence="1">
    <location>
        <begin position="63"/>
        <end position="186"/>
    </location>
</feature>
<dbReference type="EMBL" id="AMYB01000004">
    <property type="protein sequence ID" value="OAD03722.1"/>
    <property type="molecule type" value="Genomic_DNA"/>
</dbReference>
<accession>A0A162TDA3</accession>
<evidence type="ECO:0000259" key="1">
    <source>
        <dbReference type="Pfam" id="PF00339"/>
    </source>
</evidence>
<dbReference type="InterPro" id="IPR050357">
    <property type="entry name" value="Arrestin_domain-protein"/>
</dbReference>
<feature type="domain" description="Arrestin C-terminal-like" evidence="2">
    <location>
        <begin position="230"/>
        <end position="360"/>
    </location>
</feature>
<dbReference type="GO" id="GO:0015031">
    <property type="term" value="P:protein transport"/>
    <property type="evidence" value="ECO:0007669"/>
    <property type="project" value="TreeGrafter"/>
</dbReference>
<dbReference type="PANTHER" id="PTHR11188">
    <property type="entry name" value="ARRESTIN DOMAIN CONTAINING PROTEIN"/>
    <property type="match status" value="1"/>
</dbReference>
<comment type="caution">
    <text evidence="3">The sequence shown here is derived from an EMBL/GenBank/DDBJ whole genome shotgun (WGS) entry which is preliminary data.</text>
</comment>
<evidence type="ECO:0000313" key="4">
    <source>
        <dbReference type="Proteomes" id="UP000077051"/>
    </source>
</evidence>
<reference evidence="3 4" key="1">
    <citation type="submission" date="2015-06" db="EMBL/GenBank/DDBJ databases">
        <title>Expansion of signal transduction pathways in fungi by whole-genome duplication.</title>
        <authorList>
            <consortium name="DOE Joint Genome Institute"/>
            <person name="Corrochano L.M."/>
            <person name="Kuo A."/>
            <person name="Marcet-Houben M."/>
            <person name="Polaino S."/>
            <person name="Salamov A."/>
            <person name="Villalobos J.M."/>
            <person name="Alvarez M.I."/>
            <person name="Avalos J."/>
            <person name="Benito E.P."/>
            <person name="Benoit I."/>
            <person name="Burger G."/>
            <person name="Camino L.P."/>
            <person name="Canovas D."/>
            <person name="Cerda-Olmedo E."/>
            <person name="Cheng J.-F."/>
            <person name="Dominguez A."/>
            <person name="Elias M."/>
            <person name="Eslava A.P."/>
            <person name="Glaser F."/>
            <person name="Grimwood J."/>
            <person name="Gutierrez G."/>
            <person name="Heitman J."/>
            <person name="Henrissat B."/>
            <person name="Iturriaga E.A."/>
            <person name="Lang B.F."/>
            <person name="Lavin J.L."/>
            <person name="Lee S."/>
            <person name="Li W."/>
            <person name="Lindquist E."/>
            <person name="Lopez-Garcia S."/>
            <person name="Luque E.M."/>
            <person name="Marcos A.T."/>
            <person name="Martin J."/>
            <person name="Mccluskey K."/>
            <person name="Medina H.R."/>
            <person name="Miralles-Duran A."/>
            <person name="Miyazaki A."/>
            <person name="Munoz-Torres E."/>
            <person name="Oguiza J.A."/>
            <person name="Ohm R."/>
            <person name="Olmedo M."/>
            <person name="Orejas M."/>
            <person name="Ortiz-Castellanos L."/>
            <person name="Pisabarro A.G."/>
            <person name="Rodriguez-Romero J."/>
            <person name="Ruiz-Herrera J."/>
            <person name="Ruiz-Vazquez R."/>
            <person name="Sanz C."/>
            <person name="Schackwitz W."/>
            <person name="Schmutz J."/>
            <person name="Shahriari M."/>
            <person name="Shelest E."/>
            <person name="Silva-Franco F."/>
            <person name="Soanes D."/>
            <person name="Syed K."/>
            <person name="Tagua V.G."/>
            <person name="Talbot N.J."/>
            <person name="Thon M."/>
            <person name="De Vries R.P."/>
            <person name="Wiebenga A."/>
            <person name="Yadav J.S."/>
            <person name="Braun E.L."/>
            <person name="Baker S."/>
            <person name="Garre V."/>
            <person name="Horwitz B."/>
            <person name="Torres-Martinez S."/>
            <person name="Idnurm A."/>
            <person name="Herrera-Estrella A."/>
            <person name="Gabaldon T."/>
            <person name="Grigoriev I.V."/>
        </authorList>
    </citation>
    <scope>NUCLEOTIDE SEQUENCE [LARGE SCALE GENOMIC DNA]</scope>
    <source>
        <strain evidence="3 4">CBS 277.49</strain>
    </source>
</reference>
<dbReference type="STRING" id="747725.A0A162TDA3"/>
<gene>
    <name evidence="3" type="ORF">MUCCIDRAFT_110598</name>
</gene>
<dbReference type="GO" id="GO:0005737">
    <property type="term" value="C:cytoplasm"/>
    <property type="evidence" value="ECO:0007669"/>
    <property type="project" value="TreeGrafter"/>
</dbReference>
<evidence type="ECO:0000259" key="2">
    <source>
        <dbReference type="Pfam" id="PF02752"/>
    </source>
</evidence>
<dbReference type="InterPro" id="IPR014752">
    <property type="entry name" value="Arrestin-like_C"/>
</dbReference>
<dbReference type="Gene3D" id="2.60.40.640">
    <property type="match status" value="1"/>
</dbReference>
<dbReference type="VEuPathDB" id="FungiDB:MUCCIDRAFT_110598"/>
<sequence length="520" mass="58461">MSTAITRQTSPTRRLSIIPNARSRQNSISASFTGMTAGHAATDAPNAKETEITIHVEGDDKAMIRPNKIMRGNVKVKTKKTLYSSQLRIKFRGVECACAKVKEAGLDSKLERIEKITTTYFEVDTIVWGTERSAYAINSWQSIEPGEHEFKFALKFPNVNFPPSIDDPTGFSIRYIWTAFMDGPANHPGIRSEELVTPYRPLLVAPAATPWTFQDTLYKYKDSKRTPLATVKAKLPAQVFCPDQLFLIDLEINAIPSDVVIGSVAFKLRKVYEGKLLLQRGTVHRLYKRDILQTMVPVKGNNGSLHLPDVRVQLPSRLVSPCFTSNHVRVYYYLIFMIQFDSGNLLKSTQHVQFEIPIGIANLSNQHLARVRDLTCIQDYKECRDAPVFFNPDLDAPPNDFAAAANSSRSRSNSSAASSVSYPMYSDEYHAAPPPLTIDEETLFQPMSNASNMPPIDMLSLSPPMDESLPPAYFSLSEVPQFILKERIEKTRYSSRLVKPNVSPELGEPLVLEPYFDDEW</sequence>
<name>A0A162TDA3_MUCCL</name>
<dbReference type="InterPro" id="IPR011022">
    <property type="entry name" value="Arrestin_C-like"/>
</dbReference>
<dbReference type="AlphaFoldDB" id="A0A162TDA3"/>
<organism evidence="3 4">
    <name type="scientific">Mucor lusitanicus CBS 277.49</name>
    <dbReference type="NCBI Taxonomy" id="747725"/>
    <lineage>
        <taxon>Eukaryota</taxon>
        <taxon>Fungi</taxon>
        <taxon>Fungi incertae sedis</taxon>
        <taxon>Mucoromycota</taxon>
        <taxon>Mucoromycotina</taxon>
        <taxon>Mucoromycetes</taxon>
        <taxon>Mucorales</taxon>
        <taxon>Mucorineae</taxon>
        <taxon>Mucoraceae</taxon>
        <taxon>Mucor</taxon>
    </lineage>
</organism>
<protein>
    <submittedName>
        <fullName evidence="3">Uncharacterized protein</fullName>
    </submittedName>
</protein>
<dbReference type="Pfam" id="PF02752">
    <property type="entry name" value="Arrestin_C"/>
    <property type="match status" value="1"/>
</dbReference>
<proteinExistence type="predicted"/>
<dbReference type="Pfam" id="PF00339">
    <property type="entry name" value="Arrestin_N"/>
    <property type="match status" value="1"/>
</dbReference>
<dbReference type="InterPro" id="IPR011021">
    <property type="entry name" value="Arrestin-like_N"/>
</dbReference>
<dbReference type="Proteomes" id="UP000077051">
    <property type="component" value="Unassembled WGS sequence"/>
</dbReference>